<accession>A0ABS1CKQ0</accession>
<dbReference type="Proteomes" id="UP000748752">
    <property type="component" value="Unassembled WGS sequence"/>
</dbReference>
<comment type="caution">
    <text evidence="2">The sequence shown here is derived from an EMBL/GenBank/DDBJ whole genome shotgun (WGS) entry which is preliminary data.</text>
</comment>
<evidence type="ECO:0000313" key="3">
    <source>
        <dbReference type="Proteomes" id="UP000748752"/>
    </source>
</evidence>
<keyword evidence="3" id="KW-1185">Reference proteome</keyword>
<protein>
    <recommendedName>
        <fullName evidence="4">Lipoprotein</fullName>
    </recommendedName>
</protein>
<gene>
    <name evidence="2" type="ORF">CKO31_17365</name>
</gene>
<feature type="chain" id="PRO_5046580451" description="Lipoprotein" evidence="1">
    <location>
        <begin position="27"/>
        <end position="145"/>
    </location>
</feature>
<reference evidence="2 3" key="1">
    <citation type="journal article" date="2020" name="Microorganisms">
        <title>Osmotic Adaptation and Compatible Solute Biosynthesis of Phototrophic Bacteria as Revealed from Genome Analyses.</title>
        <authorList>
            <person name="Imhoff J.F."/>
            <person name="Rahn T."/>
            <person name="Kunzel S."/>
            <person name="Keller A."/>
            <person name="Neulinger S.C."/>
        </authorList>
    </citation>
    <scope>NUCLEOTIDE SEQUENCE [LARGE SCALE GENOMIC DNA]</scope>
    <source>
        <strain evidence="2 3">DSM 6210</strain>
    </source>
</reference>
<keyword evidence="1" id="KW-0732">Signal</keyword>
<dbReference type="EMBL" id="NRRV01000049">
    <property type="protein sequence ID" value="MBK1632477.1"/>
    <property type="molecule type" value="Genomic_DNA"/>
</dbReference>
<organism evidence="2 3">
    <name type="scientific">Thiohalocapsa halophila</name>
    <dbReference type="NCBI Taxonomy" id="69359"/>
    <lineage>
        <taxon>Bacteria</taxon>
        <taxon>Pseudomonadati</taxon>
        <taxon>Pseudomonadota</taxon>
        <taxon>Gammaproteobacteria</taxon>
        <taxon>Chromatiales</taxon>
        <taxon>Chromatiaceae</taxon>
        <taxon>Thiohalocapsa</taxon>
    </lineage>
</organism>
<feature type="signal peptide" evidence="1">
    <location>
        <begin position="1"/>
        <end position="26"/>
    </location>
</feature>
<evidence type="ECO:0008006" key="4">
    <source>
        <dbReference type="Google" id="ProtNLM"/>
    </source>
</evidence>
<evidence type="ECO:0000256" key="1">
    <source>
        <dbReference type="SAM" id="SignalP"/>
    </source>
</evidence>
<sequence length="145" mass="16017">MRLTRPLRGAGVVLLALICVGGCARSDDPTAPQPKKVYKDAFETPLAAVEIEADGGTIVGAYDAWLRLTPNRDLTPRFADAYRPVDCAPVRAYFDAKLALDGLALASSTLSCCEYRNTDLPFENGRWLVEDPASGRLHYRVWKFR</sequence>
<evidence type="ECO:0000313" key="2">
    <source>
        <dbReference type="EMBL" id="MBK1632477.1"/>
    </source>
</evidence>
<proteinExistence type="predicted"/>
<name>A0ABS1CKQ0_9GAMM</name>